<reference evidence="2" key="3">
    <citation type="submission" date="2025-09" db="UniProtKB">
        <authorList>
            <consortium name="Ensembl"/>
        </authorList>
    </citation>
    <scope>IDENTIFICATION</scope>
</reference>
<evidence type="ECO:0000259" key="1">
    <source>
        <dbReference type="PROSITE" id="PS50878"/>
    </source>
</evidence>
<keyword evidence="3" id="KW-1185">Reference proteome</keyword>
<dbReference type="CDD" id="cd09076">
    <property type="entry name" value="L1-EN"/>
    <property type="match status" value="1"/>
</dbReference>
<dbReference type="GeneTree" id="ENSGT01150000286916"/>
<accession>A0A670HY65</accession>
<evidence type="ECO:0000313" key="2">
    <source>
        <dbReference type="Ensembl" id="ENSPMRP00000004546.1"/>
    </source>
</evidence>
<dbReference type="Pfam" id="PF00078">
    <property type="entry name" value="RVT_1"/>
    <property type="match status" value="1"/>
</dbReference>
<reference evidence="2" key="2">
    <citation type="submission" date="2025-08" db="UniProtKB">
        <authorList>
            <consortium name="Ensembl"/>
        </authorList>
    </citation>
    <scope>IDENTIFICATION</scope>
</reference>
<reference evidence="2 3" key="1">
    <citation type="journal article" date="2019" name="Proc. Natl. Acad. Sci. U.S.A.">
        <title>Regulatory changes in pterin and carotenoid genes underlie balanced color polymorphisms in the wall lizard.</title>
        <authorList>
            <person name="Andrade P."/>
            <person name="Pinho C."/>
            <person name="Perez I de Lanuza G."/>
            <person name="Afonso S."/>
            <person name="Brejcha J."/>
            <person name="Rubin C.J."/>
            <person name="Wallerman O."/>
            <person name="Pereira P."/>
            <person name="Sabatino S.J."/>
            <person name="Bellati A."/>
            <person name="Pellitteri-Rosa D."/>
            <person name="Bosakova Z."/>
            <person name="Bunikis I."/>
            <person name="Carretero M.A."/>
            <person name="Feiner N."/>
            <person name="Marsik P."/>
            <person name="Pauperio F."/>
            <person name="Salvi D."/>
            <person name="Soler L."/>
            <person name="While G.M."/>
            <person name="Uller T."/>
            <person name="Font E."/>
            <person name="Andersson L."/>
            <person name="Carneiro M."/>
        </authorList>
    </citation>
    <scope>NUCLEOTIDE SEQUENCE</scope>
</reference>
<dbReference type="PROSITE" id="PS50878">
    <property type="entry name" value="RT_POL"/>
    <property type="match status" value="1"/>
</dbReference>
<dbReference type="CDD" id="cd01650">
    <property type="entry name" value="RT_nLTR_like"/>
    <property type="match status" value="1"/>
</dbReference>
<sequence length="1253" mass="149735">MGLKIWSWNINGMNEKKKRNKIEQYLKKKNLDVICLQETHIARRHRKILINKRLGNEFESLDKEKKRGVVLYIKNKIEAKTIFKDEEGRIIGVRINWQGENLVVIGVYAPNDSKSEFFNKLEEKICEYADQKIVLMGDLNGVVSLEADRCREGGSKNGRLPKSFFSMVDNSNLIDIWRLKHPLDKQFTFHSEPNQSMSRIDQIWISTELCPRIKLIEIRSRVISDHNPIELEIKSLEPRSFRWRLKDYLLEDQKIVERAQERLKQYFTENSGKGTKANVVWDASKAVIRGYFIQQNAIKNKNREKGREEILKQIMVNEQKLAQKPNCQEAKERIKILQAQFATIINREVEWNIKKLRQKNFEFANKSGKWLAWQIKKRKERSTINKIKVGEEERTDPKEIRREFYNYYRRLYSNRERTNSRRIERFLRDKGVQKIPMEEKQRLNTPIGNDEIEDVIKELKRGKAPGPDGFTAGYYKEMKNVLMRPMKEIMDNILRKGELPETWKEAYITFIPKQDADLTQVKNYRPISLLNIDYKIFAGILARRLRRLLSETIHRDQAGFLPGRQMRDNTRNIINMLEYLSVKINKQAIMMFVDAEKAFDNVIWDFMLKNLEHMEVGKDFFNGVKAIYTDQKAKLIINNIVTEEIKIKKGTRQGCPLSPLLFIMTLEVLLNSIRQNQKIKGVLVGQNAYKIRAYADDVVIMTEEPITATGEILKELEEFGEVAGFKLNKSKTKIISKNLDQKLMEIIQQQTQIEVVKKVKYLGIWITPKNIDLFKNNYEPTWREIKKDLEIWGRLRLSFWGRINTIKMNVLPRLMFLFQTIPIIKGSRIFKEWQRVLSRYIWQGKKPRTQFKLLTDIKERGGFALPDVKLYYEAVCLCWVKDWVKLENRELLDLEGHDNNFGWHAYLWRDKWRIHRGFGNHIFRGPLIEIWGKYKNLLEPKTPHWLSPLEVMCVKNINMRSNWARYNQLIIKEDGKWKVRPYEQVKEYVYDWLHHLQVNQMFRKDLKERGYEERESKFQAEIINKEEKIVSKMYRILLDWSLGDEEVKCVMIRWAQDVGHSILFEDWERLWKEGLNFTACTMIKENVLKMFYRWYLTPMKLSKMYKVDNKCWKCRVSEGSFHHMWWECGKVKQFWEKIYIELKKILKYTFSKKAELFLLGMLGHEIKKEDCKLVYYAVTAARVMLAQMWKRQETPTVEEWRFKLLDYMEMDRLTGKVRYTRAQKFTKDWGKYVDYLELISQRKITLKGFRDAL</sequence>
<dbReference type="PANTHER" id="PTHR31635">
    <property type="entry name" value="REVERSE TRANSCRIPTASE DOMAIN-CONTAINING PROTEIN-RELATED"/>
    <property type="match status" value="1"/>
</dbReference>
<proteinExistence type="predicted"/>
<dbReference type="AlphaFoldDB" id="A0A670HY65"/>
<dbReference type="Proteomes" id="UP000472272">
    <property type="component" value="Chromosome 3"/>
</dbReference>
<dbReference type="OMA" id="ACTMIKE"/>
<dbReference type="InterPro" id="IPR036691">
    <property type="entry name" value="Endo/exonu/phosph_ase_sf"/>
</dbReference>
<dbReference type="SUPFAM" id="SSF56672">
    <property type="entry name" value="DNA/RNA polymerases"/>
    <property type="match status" value="1"/>
</dbReference>
<dbReference type="SUPFAM" id="SSF56219">
    <property type="entry name" value="DNase I-like"/>
    <property type="match status" value="1"/>
</dbReference>
<dbReference type="Pfam" id="PF03372">
    <property type="entry name" value="Exo_endo_phos"/>
    <property type="match status" value="1"/>
</dbReference>
<dbReference type="Ensembl" id="ENSPMRT00000004846.1">
    <property type="protein sequence ID" value="ENSPMRP00000004546.1"/>
    <property type="gene ID" value="ENSPMRG00000003114.1"/>
</dbReference>
<dbReference type="PANTHER" id="PTHR31635:SF196">
    <property type="entry name" value="REVERSE TRANSCRIPTASE DOMAIN-CONTAINING PROTEIN-RELATED"/>
    <property type="match status" value="1"/>
</dbReference>
<dbReference type="InterPro" id="IPR000477">
    <property type="entry name" value="RT_dom"/>
</dbReference>
<evidence type="ECO:0000313" key="3">
    <source>
        <dbReference type="Proteomes" id="UP000472272"/>
    </source>
</evidence>
<dbReference type="GO" id="GO:0003824">
    <property type="term" value="F:catalytic activity"/>
    <property type="evidence" value="ECO:0007669"/>
    <property type="project" value="InterPro"/>
</dbReference>
<dbReference type="InterPro" id="IPR043502">
    <property type="entry name" value="DNA/RNA_pol_sf"/>
</dbReference>
<organism evidence="2 3">
    <name type="scientific">Podarcis muralis</name>
    <name type="common">Wall lizard</name>
    <name type="synonym">Lacerta muralis</name>
    <dbReference type="NCBI Taxonomy" id="64176"/>
    <lineage>
        <taxon>Eukaryota</taxon>
        <taxon>Metazoa</taxon>
        <taxon>Chordata</taxon>
        <taxon>Craniata</taxon>
        <taxon>Vertebrata</taxon>
        <taxon>Euteleostomi</taxon>
        <taxon>Lepidosauria</taxon>
        <taxon>Squamata</taxon>
        <taxon>Bifurcata</taxon>
        <taxon>Unidentata</taxon>
        <taxon>Episquamata</taxon>
        <taxon>Laterata</taxon>
        <taxon>Lacertibaenia</taxon>
        <taxon>Lacertidae</taxon>
        <taxon>Podarcis</taxon>
    </lineage>
</organism>
<name>A0A670HY65_PODMU</name>
<dbReference type="Gene3D" id="3.60.10.10">
    <property type="entry name" value="Endonuclease/exonuclease/phosphatase"/>
    <property type="match status" value="1"/>
</dbReference>
<protein>
    <recommendedName>
        <fullName evidence="1">Reverse transcriptase domain-containing protein</fullName>
    </recommendedName>
</protein>
<feature type="domain" description="Reverse transcriptase" evidence="1">
    <location>
        <begin position="492"/>
        <end position="766"/>
    </location>
</feature>
<dbReference type="InterPro" id="IPR005135">
    <property type="entry name" value="Endo/exonuclease/phosphatase"/>
</dbReference>